<keyword evidence="2" id="KW-1133">Transmembrane helix</keyword>
<name>A0ABW4L2X2_9MICO</name>
<feature type="transmembrane region" description="Helical" evidence="2">
    <location>
        <begin position="108"/>
        <end position="126"/>
    </location>
</feature>
<dbReference type="PANTHER" id="PTHR19353">
    <property type="entry name" value="FATTY ACID DESATURASE 2"/>
    <property type="match status" value="1"/>
</dbReference>
<evidence type="ECO:0000313" key="4">
    <source>
        <dbReference type="EMBL" id="MFD1716279.1"/>
    </source>
</evidence>
<feature type="transmembrane region" description="Helical" evidence="2">
    <location>
        <begin position="45"/>
        <end position="66"/>
    </location>
</feature>
<dbReference type="RefSeq" id="WP_388001729.1">
    <property type="nucleotide sequence ID" value="NZ_JBHUEE010000001.1"/>
</dbReference>
<evidence type="ECO:0000259" key="3">
    <source>
        <dbReference type="Pfam" id="PF00487"/>
    </source>
</evidence>
<dbReference type="PIRSF" id="PIRSF015921">
    <property type="entry name" value="FA_sphinglp_des"/>
    <property type="match status" value="1"/>
</dbReference>
<evidence type="ECO:0000313" key="5">
    <source>
        <dbReference type="Proteomes" id="UP001597277"/>
    </source>
</evidence>
<evidence type="ECO:0000256" key="2">
    <source>
        <dbReference type="SAM" id="Phobius"/>
    </source>
</evidence>
<organism evidence="4 5">
    <name type="scientific">Georgenia deserti</name>
    <dbReference type="NCBI Taxonomy" id="2093781"/>
    <lineage>
        <taxon>Bacteria</taxon>
        <taxon>Bacillati</taxon>
        <taxon>Actinomycetota</taxon>
        <taxon>Actinomycetes</taxon>
        <taxon>Micrococcales</taxon>
        <taxon>Bogoriellaceae</taxon>
        <taxon>Georgenia</taxon>
    </lineage>
</organism>
<dbReference type="CDD" id="cd03506">
    <property type="entry name" value="Delta6-FADS-like"/>
    <property type="match status" value="1"/>
</dbReference>
<keyword evidence="2" id="KW-0472">Membrane</keyword>
<feature type="region of interest" description="Disordered" evidence="1">
    <location>
        <begin position="1"/>
        <end position="21"/>
    </location>
</feature>
<gene>
    <name evidence="4" type="ORF">ACFSE6_00390</name>
</gene>
<sequence length="365" mass="41149">MSQTLHTPTAPPTPSPARPRDRHVSDFKALMAQVRESGHMRRRYGYYWSKLIGLTAAGVGLAVGFVHLGDTWWQIVTAVALALLLTQIAFVGHDAAHHQIFRSGRWNEWTSLVVINLFAGMGHGWWNKKHSKHHAAPNKLKADPDIESEVVAFTGEGARRRTHPVSRWFTARQGWFFYPLLLLEGANLHVHGLRRVLSRGPVQRRWVELSFILVRLGGTVTLVFLVLSPDKAAVFLAVQLLVFGLYMGLSFAPNHIGMPVVPADMKIDFLRRQVLMSRNVTGGRWVDTFMGGLNFQVEHHLFPSMPRPSLRKVAPLVRQYCEERGVRYTEMSIGRAYAAVTEHINRVGRGGLDVWACPLASQYRT</sequence>
<keyword evidence="2" id="KW-0812">Transmembrane</keyword>
<keyword evidence="5" id="KW-1185">Reference proteome</keyword>
<feature type="domain" description="Fatty acid desaturase" evidence="3">
    <location>
        <begin position="71"/>
        <end position="330"/>
    </location>
</feature>
<accession>A0ABW4L2X2</accession>
<feature type="transmembrane region" description="Helical" evidence="2">
    <location>
        <begin position="175"/>
        <end position="194"/>
    </location>
</feature>
<reference evidence="5" key="1">
    <citation type="journal article" date="2019" name="Int. J. Syst. Evol. Microbiol.">
        <title>The Global Catalogue of Microorganisms (GCM) 10K type strain sequencing project: providing services to taxonomists for standard genome sequencing and annotation.</title>
        <authorList>
            <consortium name="The Broad Institute Genomics Platform"/>
            <consortium name="The Broad Institute Genome Sequencing Center for Infectious Disease"/>
            <person name="Wu L."/>
            <person name="Ma J."/>
        </authorList>
    </citation>
    <scope>NUCLEOTIDE SEQUENCE [LARGE SCALE GENOMIC DNA]</scope>
    <source>
        <strain evidence="5">JCM 17130</strain>
    </source>
</reference>
<dbReference type="PANTHER" id="PTHR19353:SF19">
    <property type="entry name" value="DELTA(5) FATTY ACID DESATURASE C-RELATED"/>
    <property type="match status" value="1"/>
</dbReference>
<feature type="transmembrane region" description="Helical" evidence="2">
    <location>
        <begin position="233"/>
        <end position="252"/>
    </location>
</feature>
<protein>
    <submittedName>
        <fullName evidence="4">Fatty acid desaturase family protein</fullName>
    </submittedName>
</protein>
<feature type="transmembrane region" description="Helical" evidence="2">
    <location>
        <begin position="206"/>
        <end position="227"/>
    </location>
</feature>
<dbReference type="InterPro" id="IPR012171">
    <property type="entry name" value="Fatty_acid_desaturase"/>
</dbReference>
<feature type="transmembrane region" description="Helical" evidence="2">
    <location>
        <begin position="72"/>
        <end position="96"/>
    </location>
</feature>
<proteinExistence type="predicted"/>
<dbReference type="Proteomes" id="UP001597277">
    <property type="component" value="Unassembled WGS sequence"/>
</dbReference>
<dbReference type="EMBL" id="JBHUEE010000001">
    <property type="protein sequence ID" value="MFD1716279.1"/>
    <property type="molecule type" value="Genomic_DNA"/>
</dbReference>
<evidence type="ECO:0000256" key="1">
    <source>
        <dbReference type="SAM" id="MobiDB-lite"/>
    </source>
</evidence>
<comment type="caution">
    <text evidence="4">The sequence shown here is derived from an EMBL/GenBank/DDBJ whole genome shotgun (WGS) entry which is preliminary data.</text>
</comment>
<dbReference type="Pfam" id="PF00487">
    <property type="entry name" value="FA_desaturase"/>
    <property type="match status" value="1"/>
</dbReference>
<dbReference type="InterPro" id="IPR005804">
    <property type="entry name" value="FA_desaturase_dom"/>
</dbReference>